<dbReference type="Pfam" id="PF13472">
    <property type="entry name" value="Lipase_GDSL_2"/>
    <property type="match status" value="1"/>
</dbReference>
<reference evidence="3" key="1">
    <citation type="journal article" date="2019" name="Int. J. Syst. Evol. Microbiol.">
        <title>The Global Catalogue of Microorganisms (GCM) 10K type strain sequencing project: providing services to taxonomists for standard genome sequencing and annotation.</title>
        <authorList>
            <consortium name="The Broad Institute Genomics Platform"/>
            <consortium name="The Broad Institute Genome Sequencing Center for Infectious Disease"/>
            <person name="Wu L."/>
            <person name="Ma J."/>
        </authorList>
    </citation>
    <scope>NUCLEOTIDE SEQUENCE [LARGE SCALE GENOMIC DNA]</scope>
    <source>
        <strain evidence="3">JCM 17927</strain>
    </source>
</reference>
<dbReference type="InterPro" id="IPR051532">
    <property type="entry name" value="Ester_Hydrolysis_Enzymes"/>
</dbReference>
<accession>A0ABP8MNB6</accession>
<name>A0ABP8MNB6_9BACT</name>
<proteinExistence type="predicted"/>
<dbReference type="InterPro" id="IPR013830">
    <property type="entry name" value="SGNH_hydro"/>
</dbReference>
<sequence length="189" mass="21825">MKAFEKQDSLLMPPPGGIVFTGSSSVTMWRSLQQDFPGKVLVNRGFGGSQLVDANHYFDRIVAKYQPKQVFLYSGENDIAAKQTPEQVYERFKVFARNMKTQLPKAELVYISMKPSVSRWNQYPAMQKANRKIKRYAFWHPRVKFVDVGPVMLGTDGKPRPDIFLKDNLHMNRTGYELWIKVLEPHLAD</sequence>
<dbReference type="InterPro" id="IPR036514">
    <property type="entry name" value="SGNH_hydro_sf"/>
</dbReference>
<dbReference type="Gene3D" id="3.40.50.1110">
    <property type="entry name" value="SGNH hydrolase"/>
    <property type="match status" value="1"/>
</dbReference>
<dbReference type="Proteomes" id="UP001501175">
    <property type="component" value="Unassembled WGS sequence"/>
</dbReference>
<dbReference type="RefSeq" id="WP_345242652.1">
    <property type="nucleotide sequence ID" value="NZ_BAABHD010000022.1"/>
</dbReference>
<protein>
    <submittedName>
        <fullName evidence="2">SGNH/GDSL hydrolase family protein</fullName>
    </submittedName>
</protein>
<dbReference type="GO" id="GO:0016787">
    <property type="term" value="F:hydrolase activity"/>
    <property type="evidence" value="ECO:0007669"/>
    <property type="project" value="UniProtKB-KW"/>
</dbReference>
<dbReference type="PANTHER" id="PTHR30383">
    <property type="entry name" value="THIOESTERASE 1/PROTEASE 1/LYSOPHOSPHOLIPASE L1"/>
    <property type="match status" value="1"/>
</dbReference>
<dbReference type="PANTHER" id="PTHR30383:SF5">
    <property type="entry name" value="SGNH HYDROLASE-TYPE ESTERASE DOMAIN-CONTAINING PROTEIN"/>
    <property type="match status" value="1"/>
</dbReference>
<evidence type="ECO:0000259" key="1">
    <source>
        <dbReference type="Pfam" id="PF13472"/>
    </source>
</evidence>
<organism evidence="2 3">
    <name type="scientific">Nibrella saemangeumensis</name>
    <dbReference type="NCBI Taxonomy" id="1084526"/>
    <lineage>
        <taxon>Bacteria</taxon>
        <taxon>Pseudomonadati</taxon>
        <taxon>Bacteroidota</taxon>
        <taxon>Cytophagia</taxon>
        <taxon>Cytophagales</taxon>
        <taxon>Spirosomataceae</taxon>
        <taxon>Nibrella</taxon>
    </lineage>
</organism>
<gene>
    <name evidence="2" type="ORF">GCM10023189_17780</name>
</gene>
<dbReference type="EMBL" id="BAABHD010000022">
    <property type="protein sequence ID" value="GAA4453147.1"/>
    <property type="molecule type" value="Genomic_DNA"/>
</dbReference>
<feature type="domain" description="SGNH hydrolase-type esterase" evidence="1">
    <location>
        <begin position="29"/>
        <end position="178"/>
    </location>
</feature>
<dbReference type="SUPFAM" id="SSF52266">
    <property type="entry name" value="SGNH hydrolase"/>
    <property type="match status" value="1"/>
</dbReference>
<evidence type="ECO:0000313" key="3">
    <source>
        <dbReference type="Proteomes" id="UP001501175"/>
    </source>
</evidence>
<keyword evidence="3" id="KW-1185">Reference proteome</keyword>
<comment type="caution">
    <text evidence="2">The sequence shown here is derived from an EMBL/GenBank/DDBJ whole genome shotgun (WGS) entry which is preliminary data.</text>
</comment>
<keyword evidence="2" id="KW-0378">Hydrolase</keyword>
<evidence type="ECO:0000313" key="2">
    <source>
        <dbReference type="EMBL" id="GAA4453147.1"/>
    </source>
</evidence>
<dbReference type="CDD" id="cd04502">
    <property type="entry name" value="SGNH_hydrolase_like_7"/>
    <property type="match status" value="1"/>
</dbReference>